<comment type="caution">
    <text evidence="1">The sequence shown here is derived from an EMBL/GenBank/DDBJ whole genome shotgun (WGS) entry which is preliminary data.</text>
</comment>
<dbReference type="OrthoDB" id="495783at2"/>
<protein>
    <submittedName>
        <fullName evidence="1">Uncharacterized protein</fullName>
    </submittedName>
</protein>
<organism evidence="1 2">
    <name type="scientific">Tistrella mobilis</name>
    <dbReference type="NCBI Taxonomy" id="171437"/>
    <lineage>
        <taxon>Bacteria</taxon>
        <taxon>Pseudomonadati</taxon>
        <taxon>Pseudomonadota</taxon>
        <taxon>Alphaproteobacteria</taxon>
        <taxon>Geminicoccales</taxon>
        <taxon>Geminicoccaceae</taxon>
        <taxon>Tistrella</taxon>
    </lineage>
</organism>
<dbReference type="GeneID" id="97239933"/>
<dbReference type="InterPro" id="IPR007553">
    <property type="entry name" value="2-thiour_desulf"/>
</dbReference>
<reference evidence="1 2" key="1">
    <citation type="submission" date="2015-12" db="EMBL/GenBank/DDBJ databases">
        <title>Genome sequence of Tistrella mobilis MCCC 1A02139.</title>
        <authorList>
            <person name="Lu L."/>
            <person name="Lai Q."/>
            <person name="Shao Z."/>
            <person name="Qian P."/>
        </authorList>
    </citation>
    <scope>NUCLEOTIDE SEQUENCE [LARGE SCALE GENOMIC DNA]</scope>
    <source>
        <strain evidence="1 2">MCCC 1A02139</strain>
    </source>
</reference>
<proteinExistence type="predicted"/>
<gene>
    <name evidence="1" type="ORF">AUP44_17330</name>
</gene>
<sequence length="168" mass="17539">MSARHENRAAGRRPVLISACLLGRPVRFDGRGAARPHPLIDDLDAEGRLIPLCPEMAGGLPTPRPPAELDSRRRVIDATGADVTAAFSAGARIAVETALAHGVRLALLKARSPSCGVGRIHDGSFSGRLIPGDGLTAEALAAAGIEVFADDDLDNAARRLAEIDRLNG</sequence>
<accession>A0A162JLD9</accession>
<dbReference type="PANTHER" id="PTHR30087:SF1">
    <property type="entry name" value="HYPOTHETICAL CYTOSOLIC PROTEIN"/>
    <property type="match status" value="1"/>
</dbReference>
<name>A0A162JLD9_9PROT</name>
<dbReference type="PANTHER" id="PTHR30087">
    <property type="entry name" value="INNER MEMBRANE PROTEIN"/>
    <property type="match status" value="1"/>
</dbReference>
<dbReference type="RefSeq" id="WP_062770149.1">
    <property type="nucleotide sequence ID" value="NZ_CP121045.1"/>
</dbReference>
<evidence type="ECO:0000313" key="2">
    <source>
        <dbReference type="Proteomes" id="UP000075787"/>
    </source>
</evidence>
<dbReference type="EMBL" id="LPZR01000227">
    <property type="protein sequence ID" value="KYO49429.1"/>
    <property type="molecule type" value="Genomic_DNA"/>
</dbReference>
<evidence type="ECO:0000313" key="1">
    <source>
        <dbReference type="EMBL" id="KYO49429.1"/>
    </source>
</evidence>
<dbReference type="AlphaFoldDB" id="A0A162JLD9"/>
<dbReference type="Pfam" id="PF04463">
    <property type="entry name" value="2-thiour_desulf"/>
    <property type="match status" value="1"/>
</dbReference>
<dbReference type="Proteomes" id="UP000075787">
    <property type="component" value="Unassembled WGS sequence"/>
</dbReference>